<dbReference type="InterPro" id="IPR042044">
    <property type="entry name" value="EXOC6PINT-1/Sec15/Tip20_C_dom2"/>
</dbReference>
<evidence type="ECO:0000256" key="3">
    <source>
        <dbReference type="ARBA" id="ARBA00022483"/>
    </source>
</evidence>
<feature type="compositionally biased region" description="Basic and acidic residues" evidence="6">
    <location>
        <begin position="679"/>
        <end position="694"/>
    </location>
</feature>
<dbReference type="InterPro" id="IPR048359">
    <property type="entry name" value="EXOC6_Sec15_N"/>
</dbReference>
<comment type="function">
    <text evidence="5">Component of the exocyst complex involved in the docking of exocytic vesicles with fusion sites on the plasma membrane.</text>
</comment>
<dbReference type="PANTHER" id="PTHR12702">
    <property type="entry name" value="SEC15"/>
    <property type="match status" value="1"/>
</dbReference>
<comment type="caution">
    <text evidence="9">The sequence shown here is derived from an EMBL/GenBank/DDBJ whole genome shotgun (WGS) entry which is preliminary data.</text>
</comment>
<dbReference type="Proteomes" id="UP001203297">
    <property type="component" value="Unassembled WGS sequence"/>
</dbReference>
<keyword evidence="3 5" id="KW-0268">Exocytosis</keyword>
<gene>
    <name evidence="9" type="ORF">B0F90DRAFT_1807608</name>
</gene>
<dbReference type="EMBL" id="WTXG01000002">
    <property type="protein sequence ID" value="KAI0306856.1"/>
    <property type="molecule type" value="Genomic_DNA"/>
</dbReference>
<dbReference type="Gene3D" id="1.10.357.30">
    <property type="entry name" value="Exocyst complex subunit Sec15 C-terminal domain, N-terminal subdomain"/>
    <property type="match status" value="1"/>
</dbReference>
<organism evidence="9 10">
    <name type="scientific">Multifurca ochricompacta</name>
    <dbReference type="NCBI Taxonomy" id="376703"/>
    <lineage>
        <taxon>Eukaryota</taxon>
        <taxon>Fungi</taxon>
        <taxon>Dikarya</taxon>
        <taxon>Basidiomycota</taxon>
        <taxon>Agaricomycotina</taxon>
        <taxon>Agaricomycetes</taxon>
        <taxon>Russulales</taxon>
        <taxon>Russulaceae</taxon>
        <taxon>Multifurca</taxon>
    </lineage>
</organism>
<dbReference type="GO" id="GO:0000145">
    <property type="term" value="C:exocyst"/>
    <property type="evidence" value="ECO:0007669"/>
    <property type="project" value="UniProtKB-UniRule"/>
</dbReference>
<dbReference type="GO" id="GO:0016020">
    <property type="term" value="C:membrane"/>
    <property type="evidence" value="ECO:0007669"/>
    <property type="project" value="TreeGrafter"/>
</dbReference>
<dbReference type="InterPro" id="IPR046361">
    <property type="entry name" value="EXOC6/Sec15_C"/>
</dbReference>
<evidence type="ECO:0000259" key="8">
    <source>
        <dbReference type="Pfam" id="PF20651"/>
    </source>
</evidence>
<evidence type="ECO:0000259" key="7">
    <source>
        <dbReference type="Pfam" id="PF04091"/>
    </source>
</evidence>
<dbReference type="GO" id="GO:0006886">
    <property type="term" value="P:intracellular protein transport"/>
    <property type="evidence" value="ECO:0007669"/>
    <property type="project" value="InterPro"/>
</dbReference>
<evidence type="ECO:0000256" key="5">
    <source>
        <dbReference type="PIRNR" id="PIRNR025007"/>
    </source>
</evidence>
<feature type="region of interest" description="Disordered" evidence="6">
    <location>
        <begin position="677"/>
        <end position="704"/>
    </location>
</feature>
<dbReference type="InterPro" id="IPR042045">
    <property type="entry name" value="EXOC6/Sec15_C_dom1"/>
</dbReference>
<dbReference type="GO" id="GO:0090522">
    <property type="term" value="P:vesicle tethering involved in exocytosis"/>
    <property type="evidence" value="ECO:0007669"/>
    <property type="project" value="UniProtKB-UniRule"/>
</dbReference>
<evidence type="ECO:0000256" key="6">
    <source>
        <dbReference type="SAM" id="MobiDB-lite"/>
    </source>
</evidence>
<dbReference type="PANTHER" id="PTHR12702:SF0">
    <property type="entry name" value="EXOCYST COMPLEX COMPONENT 6"/>
    <property type="match status" value="1"/>
</dbReference>
<dbReference type="Pfam" id="PF04091">
    <property type="entry name" value="Sec15_C"/>
    <property type="match status" value="1"/>
</dbReference>
<dbReference type="GO" id="GO:0006893">
    <property type="term" value="P:Golgi to plasma membrane transport"/>
    <property type="evidence" value="ECO:0007669"/>
    <property type="project" value="TreeGrafter"/>
</dbReference>
<evidence type="ECO:0000256" key="2">
    <source>
        <dbReference type="ARBA" id="ARBA00022448"/>
    </source>
</evidence>
<reference evidence="9" key="1">
    <citation type="journal article" date="2022" name="New Phytol.">
        <title>Evolutionary transition to the ectomycorrhizal habit in the genomes of a hyperdiverse lineage of mushroom-forming fungi.</title>
        <authorList>
            <person name="Looney B."/>
            <person name="Miyauchi S."/>
            <person name="Morin E."/>
            <person name="Drula E."/>
            <person name="Courty P.E."/>
            <person name="Kohler A."/>
            <person name="Kuo A."/>
            <person name="LaButti K."/>
            <person name="Pangilinan J."/>
            <person name="Lipzen A."/>
            <person name="Riley R."/>
            <person name="Andreopoulos W."/>
            <person name="He G."/>
            <person name="Johnson J."/>
            <person name="Nolan M."/>
            <person name="Tritt A."/>
            <person name="Barry K.W."/>
            <person name="Grigoriev I.V."/>
            <person name="Nagy L.G."/>
            <person name="Hibbett D."/>
            <person name="Henrissat B."/>
            <person name="Matheny P.B."/>
            <person name="Labbe J."/>
            <person name="Martin F.M."/>
        </authorList>
    </citation>
    <scope>NUCLEOTIDE SEQUENCE</scope>
    <source>
        <strain evidence="9">BPL690</strain>
    </source>
</reference>
<dbReference type="AlphaFoldDB" id="A0AAD4QSH7"/>
<evidence type="ECO:0000313" key="10">
    <source>
        <dbReference type="Proteomes" id="UP001203297"/>
    </source>
</evidence>
<evidence type="ECO:0000256" key="1">
    <source>
        <dbReference type="ARBA" id="ARBA00007944"/>
    </source>
</evidence>
<comment type="similarity">
    <text evidence="1 5">Belongs to the SEC15 family.</text>
</comment>
<name>A0AAD4QSH7_9AGAM</name>
<keyword evidence="2 5" id="KW-0813">Transport</keyword>
<feature type="domain" description="Exocyst complex component EXOC6/Sec15 N-terminal" evidence="8">
    <location>
        <begin position="12"/>
        <end position="178"/>
    </location>
</feature>
<dbReference type="InterPro" id="IPR007225">
    <property type="entry name" value="EXOC6/Sec15"/>
</dbReference>
<sequence length="704" mass="80057">MPPRRRPQFTQENTIDSKDAEIEKICGDNYQDFISSVSTLLTVKSYTHNLRDKIGSLDSSVSQIGRGLAEKKRALLQSKKTATNLDEAIDSLQASLRILDGVDRVGEMVNEGKYWSALRFLEDIQRTPQSSLSQTPLLQHILMSLPSLRGQIKDAVTASTKQWLLEIRNLTGEVGRLALEAMESRTRRWRSRREKDPMLRLSRVGSAVETVSYETTDDMVLETLKVDFKPLYQSIHIYTALDSLDELRKSYQADRKAQSDLILPVPLQLSSLVTLTEQIIGFFIIESHVLQTTGSFRSKAEVEELWDAVAARLAEAVDEALRNETDPESYLRVKETLIAFILTLEKYATFLERQFSKRFKDIVIQDDYQPMHVDKPSEKEAVLRVVWISSAEKAELAGASPPLNFPWSQSFYLCCEDIRNFVQRFYQFIEGVSQHHRNVDELLSKSLDQIFSNYVNDSYGGNLMKTSTVSQHFEVACAELERSLTALRSVQRGGTIRITAATSFSKTKARALARITSLINSKLDDFFGLSEYDWTPVAREDAPSMYLYELVNWLTTIVDSLQISEAYKDEAYRGATAYIAQCLMEFLTDRNISTMNENAIANMLVDVEFLEDQLRNTGRPDLVTLFAELRSTTSIVLSDSIPEYLVPSLRQTTYSSVRPKKLTAVLEKLMRYGASCRDQASRERGEKRRKEAEAVGRLFPGENR</sequence>
<protein>
    <recommendedName>
        <fullName evidence="5">Exocyst complex component SEC15</fullName>
    </recommendedName>
</protein>
<feature type="domain" description="Exocyst complex subunit EXOC6/Sec15 C-terminal" evidence="7">
    <location>
        <begin position="343"/>
        <end position="668"/>
    </location>
</feature>
<keyword evidence="4" id="KW-0175">Coiled coil</keyword>
<keyword evidence="10" id="KW-1185">Reference proteome</keyword>
<evidence type="ECO:0000313" key="9">
    <source>
        <dbReference type="EMBL" id="KAI0306856.1"/>
    </source>
</evidence>
<dbReference type="Pfam" id="PF20651">
    <property type="entry name" value="EXOC6_Sec15_N"/>
    <property type="match status" value="1"/>
</dbReference>
<accession>A0AAD4QSH7</accession>
<evidence type="ECO:0000256" key="4">
    <source>
        <dbReference type="ARBA" id="ARBA00023054"/>
    </source>
</evidence>
<proteinExistence type="inferred from homology"/>
<dbReference type="Gene3D" id="1.20.58.670">
    <property type="entry name" value="Dsl1p vesicle tethering complex, Tip20p subunit, domain D"/>
    <property type="match status" value="1"/>
</dbReference>
<dbReference type="PIRSF" id="PIRSF025007">
    <property type="entry name" value="Sec15"/>
    <property type="match status" value="1"/>
</dbReference>